<dbReference type="PANTHER" id="PTHR47354">
    <property type="entry name" value="NADH OXIDOREDUCTASE HCR"/>
    <property type="match status" value="1"/>
</dbReference>
<dbReference type="GO" id="GO:0046872">
    <property type="term" value="F:metal ion binding"/>
    <property type="evidence" value="ECO:0007669"/>
    <property type="project" value="UniProtKB-KW"/>
</dbReference>
<keyword evidence="6" id="KW-0560">Oxidoreductase</keyword>
<dbReference type="KEGG" id="mflu:HZU40_30620"/>
<reference evidence="11 12" key="1">
    <citation type="submission" date="2020-07" db="EMBL/GenBank/DDBJ databases">
        <title>Draft genome sequence of four isobutane-metabolizing strains capable of cometabolically degrading diverse ether contaminants.</title>
        <authorList>
            <person name="Chen W."/>
            <person name="Faulkner N."/>
            <person name="Smith C."/>
            <person name="Hyman M."/>
        </authorList>
    </citation>
    <scope>NUCLEOTIDE SEQUENCE [LARGE SCALE GENOMIC DNA]</scope>
    <source>
        <strain evidence="11 12">2A</strain>
    </source>
</reference>
<dbReference type="SUPFAM" id="SSF54292">
    <property type="entry name" value="2Fe-2S ferredoxin-like"/>
    <property type="match status" value="1"/>
</dbReference>
<dbReference type="AlphaFoldDB" id="A0A7G8PDN2"/>
<dbReference type="PANTHER" id="PTHR47354:SF6">
    <property type="entry name" value="NADH OXIDOREDUCTASE HCR"/>
    <property type="match status" value="1"/>
</dbReference>
<evidence type="ECO:0000259" key="9">
    <source>
        <dbReference type="PROSITE" id="PS51085"/>
    </source>
</evidence>
<evidence type="ECO:0000256" key="4">
    <source>
        <dbReference type="ARBA" id="ARBA00022723"/>
    </source>
</evidence>
<dbReference type="InterPro" id="IPR012675">
    <property type="entry name" value="Beta-grasp_dom_sf"/>
</dbReference>
<dbReference type="SUPFAM" id="SSF63380">
    <property type="entry name" value="Riboflavin synthase domain-like"/>
    <property type="match status" value="1"/>
</dbReference>
<dbReference type="InterPro" id="IPR036010">
    <property type="entry name" value="2Fe-2S_ferredoxin-like_sf"/>
</dbReference>
<keyword evidence="4" id="KW-0479">Metal-binding</keyword>
<proteinExistence type="predicted"/>
<dbReference type="CDD" id="cd06216">
    <property type="entry name" value="FNR_iron_sulfur_binding_2"/>
    <property type="match status" value="1"/>
</dbReference>
<dbReference type="PROSITE" id="PS51384">
    <property type="entry name" value="FAD_FR"/>
    <property type="match status" value="1"/>
</dbReference>
<dbReference type="SUPFAM" id="SSF52343">
    <property type="entry name" value="Ferredoxin reductase-like, C-terminal NADP-linked domain"/>
    <property type="match status" value="1"/>
</dbReference>
<dbReference type="InterPro" id="IPR017927">
    <property type="entry name" value="FAD-bd_FR_type"/>
</dbReference>
<name>A0A7G8PDN2_9MYCO</name>
<evidence type="ECO:0000259" key="10">
    <source>
        <dbReference type="PROSITE" id="PS51384"/>
    </source>
</evidence>
<dbReference type="Proteomes" id="UP000515498">
    <property type="component" value="Chromosome"/>
</dbReference>
<dbReference type="PROSITE" id="PS51085">
    <property type="entry name" value="2FE2S_FER_2"/>
    <property type="match status" value="1"/>
</dbReference>
<feature type="domain" description="2Fe-2S ferredoxin-type" evidence="9">
    <location>
        <begin position="272"/>
        <end position="357"/>
    </location>
</feature>
<dbReference type="EMBL" id="CP059894">
    <property type="protein sequence ID" value="QNJ92448.1"/>
    <property type="molecule type" value="Genomic_DNA"/>
</dbReference>
<accession>A0A7G8PDN2</accession>
<dbReference type="Pfam" id="PF00175">
    <property type="entry name" value="NAD_binding_1"/>
    <property type="match status" value="1"/>
</dbReference>
<dbReference type="GO" id="GO:0051537">
    <property type="term" value="F:2 iron, 2 sulfur cluster binding"/>
    <property type="evidence" value="ECO:0007669"/>
    <property type="project" value="UniProtKB-KW"/>
</dbReference>
<dbReference type="InterPro" id="IPR001433">
    <property type="entry name" value="OxRdtase_FAD/NAD-bd"/>
</dbReference>
<comment type="cofactor">
    <cofactor evidence="1">
        <name>FAD</name>
        <dbReference type="ChEBI" id="CHEBI:57692"/>
    </cofactor>
</comment>
<evidence type="ECO:0000313" key="12">
    <source>
        <dbReference type="Proteomes" id="UP000515498"/>
    </source>
</evidence>
<protein>
    <submittedName>
        <fullName evidence="11">Ferredoxin reductase</fullName>
    </submittedName>
</protein>
<feature type="domain" description="FAD-binding FR-type" evidence="10">
    <location>
        <begin position="39"/>
        <end position="141"/>
    </location>
</feature>
<dbReference type="CDD" id="cd00207">
    <property type="entry name" value="fer2"/>
    <property type="match status" value="1"/>
</dbReference>
<evidence type="ECO:0000256" key="3">
    <source>
        <dbReference type="ARBA" id="ARBA00022714"/>
    </source>
</evidence>
<evidence type="ECO:0000256" key="6">
    <source>
        <dbReference type="ARBA" id="ARBA00023002"/>
    </source>
</evidence>
<organism evidence="11 12">
    <name type="scientific">Mycolicibacterium fluoranthenivorans</name>
    <dbReference type="NCBI Taxonomy" id="258505"/>
    <lineage>
        <taxon>Bacteria</taxon>
        <taxon>Bacillati</taxon>
        <taxon>Actinomycetota</taxon>
        <taxon>Actinomycetes</taxon>
        <taxon>Mycobacteriales</taxon>
        <taxon>Mycobacteriaceae</taxon>
        <taxon>Mycolicibacterium</taxon>
    </lineage>
</organism>
<evidence type="ECO:0000256" key="1">
    <source>
        <dbReference type="ARBA" id="ARBA00001974"/>
    </source>
</evidence>
<dbReference type="Pfam" id="PF00970">
    <property type="entry name" value="FAD_binding_6"/>
    <property type="match status" value="1"/>
</dbReference>
<evidence type="ECO:0000256" key="8">
    <source>
        <dbReference type="ARBA" id="ARBA00023014"/>
    </source>
</evidence>
<dbReference type="InterPro" id="IPR008333">
    <property type="entry name" value="Cbr1-like_FAD-bd_dom"/>
</dbReference>
<dbReference type="InterPro" id="IPR001041">
    <property type="entry name" value="2Fe-2S_ferredoxin-type"/>
</dbReference>
<dbReference type="InterPro" id="IPR039261">
    <property type="entry name" value="FNR_nucleotide-bd"/>
</dbReference>
<dbReference type="Pfam" id="PF00111">
    <property type="entry name" value="Fer2"/>
    <property type="match status" value="1"/>
</dbReference>
<dbReference type="RefSeq" id="WP_187096858.1">
    <property type="nucleotide sequence ID" value="NZ_CP059894.1"/>
</dbReference>
<dbReference type="InterPro" id="IPR050415">
    <property type="entry name" value="MRET"/>
</dbReference>
<evidence type="ECO:0000256" key="2">
    <source>
        <dbReference type="ARBA" id="ARBA00022630"/>
    </source>
</evidence>
<gene>
    <name evidence="11" type="ORF">HZU40_30620</name>
</gene>
<keyword evidence="2" id="KW-0285">Flavoprotein</keyword>
<dbReference type="InterPro" id="IPR017938">
    <property type="entry name" value="Riboflavin_synthase-like_b-brl"/>
</dbReference>
<evidence type="ECO:0000256" key="7">
    <source>
        <dbReference type="ARBA" id="ARBA00023004"/>
    </source>
</evidence>
<evidence type="ECO:0000256" key="5">
    <source>
        <dbReference type="ARBA" id="ARBA00022827"/>
    </source>
</evidence>
<dbReference type="Gene3D" id="3.10.20.30">
    <property type="match status" value="1"/>
</dbReference>
<evidence type="ECO:0000313" key="11">
    <source>
        <dbReference type="EMBL" id="QNJ92448.1"/>
    </source>
</evidence>
<dbReference type="Gene3D" id="2.40.30.10">
    <property type="entry name" value="Translation factors"/>
    <property type="match status" value="1"/>
</dbReference>
<dbReference type="GO" id="GO:0016491">
    <property type="term" value="F:oxidoreductase activity"/>
    <property type="evidence" value="ECO:0007669"/>
    <property type="project" value="UniProtKB-KW"/>
</dbReference>
<dbReference type="Gene3D" id="3.40.50.80">
    <property type="entry name" value="Nucleotide-binding domain of ferredoxin-NADP reductase (FNR) module"/>
    <property type="match status" value="1"/>
</dbReference>
<keyword evidence="8" id="KW-0411">Iron-sulfur</keyword>
<keyword evidence="5" id="KW-0274">FAD</keyword>
<sequence length="357" mass="37849">MTSAIAKVRRGPLRAVAHMVTTPLVPRDFLDLVDPLGSSRDLRGRVDAVTSETDDTVTVHIRVGRGWQGHRAGQYVRLGVDIDGVRQWRTYSLTSPVTQTRRLAITVKAIDGGIVSNYFVSQAQRGTVVHLDQATGDFTLPRSRPAKTLFVTAGSGITPVMGMLRSHLADLSDVVVVHSARTPEDVVFGTELRRLAQSGAIRLVEHHTGTSVRLTAADLGALVPDWAERQTWACGPAGLLDDLEAHWGRQDLADALRTERFTMPSVDGGDGGPVSFTKTGITADTAPATTLLEAGENAGLLMPSGCRMGVCFGCVLPLRGGAVRDVRNGAVTIGAPDAGVLVQTCVSTVAGSCELDI</sequence>
<keyword evidence="3" id="KW-0001">2Fe-2S</keyword>
<keyword evidence="7" id="KW-0408">Iron</keyword>